<dbReference type="AlphaFoldDB" id="T2GDP7"/>
<evidence type="ECO:0000259" key="7">
    <source>
        <dbReference type="Pfam" id="PF01171"/>
    </source>
</evidence>
<dbReference type="EC" id="6.3.4.19" evidence="6"/>
<dbReference type="eggNOG" id="COG0037">
    <property type="taxonomic scope" value="Bacteria"/>
</dbReference>
<dbReference type="Pfam" id="PF01171">
    <property type="entry name" value="ATP_bind_3"/>
    <property type="match status" value="1"/>
</dbReference>
<feature type="binding site" evidence="6">
    <location>
        <begin position="23"/>
        <end position="28"/>
    </location>
    <ligand>
        <name>ATP</name>
        <dbReference type="ChEBI" id="CHEBI:30616"/>
    </ligand>
</feature>
<reference evidence="9" key="2">
    <citation type="submission" date="2013-07" db="EMBL/GenBank/DDBJ databases">
        <authorList>
            <person name="Morais-Silva F.O."/>
            <person name="Rezende A.M."/>
            <person name="Pimentel C."/>
            <person name="Resende D.M."/>
            <person name="Santos C.I."/>
            <person name="Clemente C."/>
            <person name="de Oliveira L.M."/>
            <person name="da Silva S.M."/>
            <person name="Costa D.A."/>
            <person name="Varela-Raposo A."/>
            <person name="Horacio E.C.A."/>
            <person name="Matos M."/>
            <person name="Flores O."/>
            <person name="Ruiz J.C."/>
            <person name="Rodrigues-Pousada C."/>
        </authorList>
    </citation>
    <scope>NUCLEOTIDE SEQUENCE [LARGE SCALE GENOMIC DNA]</scope>
    <source>
        <strain evidence="9">ATCC 19364 / DSM 1382 / NCIMB 9332 / VKM B-1759</strain>
    </source>
</reference>
<evidence type="ECO:0000313" key="8">
    <source>
        <dbReference type="EMBL" id="AGW14299.1"/>
    </source>
</evidence>
<evidence type="ECO:0000256" key="2">
    <source>
        <dbReference type="ARBA" id="ARBA00022694"/>
    </source>
</evidence>
<dbReference type="PATRIC" id="fig|1121448.10.peg.2514"/>
<accession>T2GDP7</accession>
<dbReference type="GO" id="GO:0032267">
    <property type="term" value="F:tRNA(Ile)-lysidine synthase activity"/>
    <property type="evidence" value="ECO:0007669"/>
    <property type="project" value="UniProtKB-EC"/>
</dbReference>
<dbReference type="KEGG" id="dgg:DGI_2566"/>
<name>T2GDP7_MEGG1</name>
<dbReference type="SUPFAM" id="SSF52402">
    <property type="entry name" value="Adenine nucleotide alpha hydrolases-like"/>
    <property type="match status" value="1"/>
</dbReference>
<protein>
    <recommendedName>
        <fullName evidence="6">tRNA(Ile)-lysidine synthase</fullName>
        <ecNumber evidence="6">6.3.4.19</ecNumber>
    </recommendedName>
    <alternativeName>
        <fullName evidence="6">tRNA(Ile)-2-lysyl-cytidine synthase</fullName>
    </alternativeName>
    <alternativeName>
        <fullName evidence="6">tRNA(Ile)-lysidine synthetase</fullName>
    </alternativeName>
</protein>
<dbReference type="Proteomes" id="UP000016587">
    <property type="component" value="Chromosome"/>
</dbReference>
<dbReference type="Gene3D" id="3.40.50.620">
    <property type="entry name" value="HUPs"/>
    <property type="match status" value="1"/>
</dbReference>
<keyword evidence="6" id="KW-0963">Cytoplasm</keyword>
<dbReference type="GO" id="GO:0005737">
    <property type="term" value="C:cytoplasm"/>
    <property type="evidence" value="ECO:0007669"/>
    <property type="project" value="UniProtKB-SubCell"/>
</dbReference>
<proteinExistence type="inferred from homology"/>
<keyword evidence="4 6" id="KW-0067">ATP-binding</keyword>
<evidence type="ECO:0000256" key="4">
    <source>
        <dbReference type="ARBA" id="ARBA00022840"/>
    </source>
</evidence>
<evidence type="ECO:0000256" key="1">
    <source>
        <dbReference type="ARBA" id="ARBA00022598"/>
    </source>
</evidence>
<keyword evidence="9" id="KW-1185">Reference proteome</keyword>
<dbReference type="PANTHER" id="PTHR43033:SF1">
    <property type="entry name" value="TRNA(ILE)-LYSIDINE SYNTHASE-RELATED"/>
    <property type="match status" value="1"/>
</dbReference>
<gene>
    <name evidence="6" type="primary">tilS</name>
    <name evidence="8" type="ORF">DGI_2566</name>
</gene>
<dbReference type="CDD" id="cd01992">
    <property type="entry name" value="TilS_N"/>
    <property type="match status" value="1"/>
</dbReference>
<comment type="similarity">
    <text evidence="6">Belongs to the tRNA(Ile)-lysidine synthase family.</text>
</comment>
<dbReference type="InterPro" id="IPR012795">
    <property type="entry name" value="tRNA_Ile_lys_synt_N"/>
</dbReference>
<dbReference type="STRING" id="1121448.DGI_2566"/>
<dbReference type="GO" id="GO:0005524">
    <property type="term" value="F:ATP binding"/>
    <property type="evidence" value="ECO:0007669"/>
    <property type="project" value="UniProtKB-UniRule"/>
</dbReference>
<evidence type="ECO:0000256" key="3">
    <source>
        <dbReference type="ARBA" id="ARBA00022741"/>
    </source>
</evidence>
<comment type="domain">
    <text evidence="6">The N-terminal region contains the highly conserved SGGXDS motif, predicted to be a P-loop motif involved in ATP binding.</text>
</comment>
<dbReference type="EMBL" id="CP006585">
    <property type="protein sequence ID" value="AGW14299.1"/>
    <property type="molecule type" value="Genomic_DNA"/>
</dbReference>
<sequence length="326" mass="34953">MERFVAETLGIVLSGTRLVVACSGGPDSMALLAMLHALRVRGGFSLVAAHLDHGLRPDAAADQAAVAQLCHHLDIQCISQRMDVAALAAQQRMGLEEAGRLARQEFLARVRSDHGAQWIVTGHQLNDLAEDQLMRQLRGAGWPALGGMAGCDAASGVLRPLLLQPKAALLELASTLRLPFRNDPMNEDPRFFRNRIRNTILPLFLAENPSYLSQVAGLWLLAQLDARHFSMAMDAAPALPDHGGTSLLLPATALRSVDAAIRLRCCKRALERLALGAPQLETLLALEAAFTAGRIGAVFHFPGRVTARVLSQGLHFSAPDAAATSP</sequence>
<keyword evidence="3 6" id="KW-0547">Nucleotide-binding</keyword>
<keyword evidence="2 6" id="KW-0819">tRNA processing</keyword>
<organism evidence="8 9">
    <name type="scientific">Megalodesulfovibrio gigas (strain ATCC 19364 / DSM 1382 / NCIMB 9332 / VKM B-1759)</name>
    <name type="common">Desulfovibrio gigas</name>
    <dbReference type="NCBI Taxonomy" id="1121448"/>
    <lineage>
        <taxon>Bacteria</taxon>
        <taxon>Pseudomonadati</taxon>
        <taxon>Thermodesulfobacteriota</taxon>
        <taxon>Desulfovibrionia</taxon>
        <taxon>Desulfovibrionales</taxon>
        <taxon>Desulfovibrionaceae</taxon>
        <taxon>Megalodesulfovibrio</taxon>
    </lineage>
</organism>
<evidence type="ECO:0000256" key="6">
    <source>
        <dbReference type="HAMAP-Rule" id="MF_01161"/>
    </source>
</evidence>
<dbReference type="PANTHER" id="PTHR43033">
    <property type="entry name" value="TRNA(ILE)-LYSIDINE SYNTHASE-RELATED"/>
    <property type="match status" value="1"/>
</dbReference>
<evidence type="ECO:0000256" key="5">
    <source>
        <dbReference type="ARBA" id="ARBA00048539"/>
    </source>
</evidence>
<comment type="catalytic activity">
    <reaction evidence="5 6">
        <text>cytidine(34) in tRNA(Ile2) + L-lysine + ATP = lysidine(34) in tRNA(Ile2) + AMP + diphosphate + H(+)</text>
        <dbReference type="Rhea" id="RHEA:43744"/>
        <dbReference type="Rhea" id="RHEA-COMP:10625"/>
        <dbReference type="Rhea" id="RHEA-COMP:10670"/>
        <dbReference type="ChEBI" id="CHEBI:15378"/>
        <dbReference type="ChEBI" id="CHEBI:30616"/>
        <dbReference type="ChEBI" id="CHEBI:32551"/>
        <dbReference type="ChEBI" id="CHEBI:33019"/>
        <dbReference type="ChEBI" id="CHEBI:82748"/>
        <dbReference type="ChEBI" id="CHEBI:83665"/>
        <dbReference type="ChEBI" id="CHEBI:456215"/>
        <dbReference type="EC" id="6.3.4.19"/>
    </reaction>
</comment>
<dbReference type="GO" id="GO:0006400">
    <property type="term" value="P:tRNA modification"/>
    <property type="evidence" value="ECO:0007669"/>
    <property type="project" value="UniProtKB-UniRule"/>
</dbReference>
<evidence type="ECO:0000313" key="9">
    <source>
        <dbReference type="Proteomes" id="UP000016587"/>
    </source>
</evidence>
<keyword evidence="1 6" id="KW-0436">Ligase</keyword>
<dbReference type="HAMAP" id="MF_01161">
    <property type="entry name" value="tRNA_Ile_lys_synt"/>
    <property type="match status" value="1"/>
</dbReference>
<dbReference type="InterPro" id="IPR014729">
    <property type="entry name" value="Rossmann-like_a/b/a_fold"/>
</dbReference>
<feature type="domain" description="tRNA(Ile)-lysidine/2-thiocytidine synthase N-terminal" evidence="7">
    <location>
        <begin position="18"/>
        <end position="198"/>
    </location>
</feature>
<dbReference type="HOGENOM" id="CLU_018869_0_0_7"/>
<dbReference type="InterPro" id="IPR011063">
    <property type="entry name" value="TilS/TtcA_N"/>
</dbReference>
<comment type="function">
    <text evidence="6">Ligates lysine onto the cytidine present at position 34 of the AUA codon-specific tRNA(Ile) that contains the anticodon CAU, in an ATP-dependent manner. Cytidine is converted to lysidine, thus changing the amino acid specificity of the tRNA from methionine to isoleucine.</text>
</comment>
<reference evidence="8 9" key="1">
    <citation type="journal article" date="2013" name="J. Bacteriol.">
        <title>Roles of HynAB and Ech, the only two hydrogenases found in the model sulfate reducer Desulfovibrio gigas.</title>
        <authorList>
            <person name="Morais-Silva F.O."/>
            <person name="Santos C.I."/>
            <person name="Rodrigues R."/>
            <person name="Pereira I.A."/>
            <person name="Rodrigues-Pousada C."/>
        </authorList>
    </citation>
    <scope>NUCLEOTIDE SEQUENCE [LARGE SCALE GENOMIC DNA]</scope>
    <source>
        <strain evidence="9">ATCC 19364 / DSM 1382 / NCIMB 9332 / VKM B-1759</strain>
    </source>
</reference>
<comment type="subcellular location">
    <subcellularLocation>
        <location evidence="6">Cytoplasm</location>
    </subcellularLocation>
</comment>
<dbReference type="InterPro" id="IPR012094">
    <property type="entry name" value="tRNA_Ile_lys_synt"/>
</dbReference>
<dbReference type="NCBIfam" id="TIGR02432">
    <property type="entry name" value="lysidine_TilS_N"/>
    <property type="match status" value="1"/>
</dbReference>